<evidence type="ECO:0000313" key="2">
    <source>
        <dbReference type="Proteomes" id="UP000323000"/>
    </source>
</evidence>
<proteinExistence type="predicted"/>
<reference evidence="2" key="1">
    <citation type="journal article" date="2019" name="Gigascience">
        <title>De novo genome assembly of the endangered Acer yangbiense, a plant species with extremely small populations endemic to Yunnan Province, China.</title>
        <authorList>
            <person name="Yang J."/>
            <person name="Wariss H.M."/>
            <person name="Tao L."/>
            <person name="Zhang R."/>
            <person name="Yun Q."/>
            <person name="Hollingsworth P."/>
            <person name="Dao Z."/>
            <person name="Luo G."/>
            <person name="Guo H."/>
            <person name="Ma Y."/>
            <person name="Sun W."/>
        </authorList>
    </citation>
    <scope>NUCLEOTIDE SEQUENCE [LARGE SCALE GENOMIC DNA]</scope>
    <source>
        <strain evidence="2">cv. Malutang</strain>
    </source>
</reference>
<comment type="caution">
    <text evidence="1">The sequence shown here is derived from an EMBL/GenBank/DDBJ whole genome shotgun (WGS) entry which is preliminary data.</text>
</comment>
<sequence>MKDCNSVCTPTENGLKLVKGDGGKKLNLTLYKQIVGSLISEDHVADIMTKPLKQATFVKLRRMLGVCSSKDVV</sequence>
<name>A0A5C7H3D9_9ROSI</name>
<keyword evidence="2" id="KW-1185">Reference proteome</keyword>
<evidence type="ECO:0000313" key="1">
    <source>
        <dbReference type="EMBL" id="TXG51513.1"/>
    </source>
</evidence>
<organism evidence="1 2">
    <name type="scientific">Acer yangbiense</name>
    <dbReference type="NCBI Taxonomy" id="1000413"/>
    <lineage>
        <taxon>Eukaryota</taxon>
        <taxon>Viridiplantae</taxon>
        <taxon>Streptophyta</taxon>
        <taxon>Embryophyta</taxon>
        <taxon>Tracheophyta</taxon>
        <taxon>Spermatophyta</taxon>
        <taxon>Magnoliopsida</taxon>
        <taxon>eudicotyledons</taxon>
        <taxon>Gunneridae</taxon>
        <taxon>Pentapetalae</taxon>
        <taxon>rosids</taxon>
        <taxon>malvids</taxon>
        <taxon>Sapindales</taxon>
        <taxon>Sapindaceae</taxon>
        <taxon>Hippocastanoideae</taxon>
        <taxon>Acereae</taxon>
        <taxon>Acer</taxon>
    </lineage>
</organism>
<dbReference type="EMBL" id="VAHF01000011">
    <property type="protein sequence ID" value="TXG51513.1"/>
    <property type="molecule type" value="Genomic_DNA"/>
</dbReference>
<gene>
    <name evidence="1" type="ORF">EZV62_024037</name>
</gene>
<accession>A0A5C7H3D9</accession>
<dbReference type="AlphaFoldDB" id="A0A5C7H3D9"/>
<dbReference type="OrthoDB" id="8024730at2759"/>
<dbReference type="Proteomes" id="UP000323000">
    <property type="component" value="Chromosome 11"/>
</dbReference>
<protein>
    <submittedName>
        <fullName evidence="1">Uncharacterized protein</fullName>
    </submittedName>
</protein>